<dbReference type="EMBL" id="LR005046">
    <property type="protein sequence ID" value="SVE74665.1"/>
    <property type="molecule type" value="mRNA"/>
</dbReference>
<evidence type="ECO:0000259" key="13">
    <source>
        <dbReference type="PROSITE" id="PS50950"/>
    </source>
</evidence>
<feature type="coiled-coil region" evidence="12">
    <location>
        <begin position="140"/>
        <end position="202"/>
    </location>
</feature>
<dbReference type="GO" id="GO:0005201">
    <property type="term" value="F:extracellular matrix structural constituent"/>
    <property type="evidence" value="ECO:0007669"/>
    <property type="project" value="TreeGrafter"/>
</dbReference>
<dbReference type="PANTHER" id="PTHR47221:SF6">
    <property type="entry name" value="FIBRINOGEN ALPHA CHAIN"/>
    <property type="match status" value="1"/>
</dbReference>
<evidence type="ECO:0000256" key="9">
    <source>
        <dbReference type="ARBA" id="ARBA00023157"/>
    </source>
</evidence>
<feature type="domain" description="Fibrinogen C-terminal" evidence="14">
    <location>
        <begin position="302"/>
        <end position="509"/>
    </location>
</feature>
<dbReference type="InterPro" id="IPR002181">
    <property type="entry name" value="Fibrinogen_a/b/g_C_dom"/>
</dbReference>
<evidence type="ECO:0000256" key="6">
    <source>
        <dbReference type="ARBA" id="ARBA00022833"/>
    </source>
</evidence>
<dbReference type="GO" id="GO:0034116">
    <property type="term" value="P:positive regulation of heterotypic cell-cell adhesion"/>
    <property type="evidence" value="ECO:0007669"/>
    <property type="project" value="TreeGrafter"/>
</dbReference>
<keyword evidence="5 11" id="KW-0863">Zinc-finger</keyword>
<dbReference type="Gene3D" id="3.90.215.10">
    <property type="entry name" value="Gamma Fibrinogen, chain A, domain 1"/>
    <property type="match status" value="1"/>
</dbReference>
<organism evidence="15">
    <name type="scientific">Daphnia carinata</name>
    <dbReference type="NCBI Taxonomy" id="120202"/>
    <lineage>
        <taxon>Eukaryota</taxon>
        <taxon>Metazoa</taxon>
        <taxon>Ecdysozoa</taxon>
        <taxon>Arthropoda</taxon>
        <taxon>Crustacea</taxon>
        <taxon>Branchiopoda</taxon>
        <taxon>Diplostraca</taxon>
        <taxon>Cladocera</taxon>
        <taxon>Anomopoda</taxon>
        <taxon>Daphniidae</taxon>
        <taxon>Daphnia</taxon>
    </lineage>
</organism>
<dbReference type="SUPFAM" id="SSF56496">
    <property type="entry name" value="Fibrinogen C-terminal domain-like"/>
    <property type="match status" value="1"/>
</dbReference>
<protein>
    <submittedName>
        <fullName evidence="15">EOG090X02LG</fullName>
    </submittedName>
</protein>
<evidence type="ECO:0000256" key="1">
    <source>
        <dbReference type="ARBA" id="ARBA00004613"/>
    </source>
</evidence>
<dbReference type="PROSITE" id="PS51406">
    <property type="entry name" value="FIBRINOGEN_C_2"/>
    <property type="match status" value="1"/>
</dbReference>
<evidence type="ECO:0000256" key="5">
    <source>
        <dbReference type="ARBA" id="ARBA00022771"/>
    </source>
</evidence>
<dbReference type="SUPFAM" id="SSF57716">
    <property type="entry name" value="Glucocorticoid receptor-like (DNA-binding domain)"/>
    <property type="match status" value="1"/>
</dbReference>
<gene>
    <name evidence="15" type="primary">EOG090X02LG</name>
</gene>
<dbReference type="PROSITE" id="PS50950">
    <property type="entry name" value="ZF_THAP"/>
    <property type="match status" value="1"/>
</dbReference>
<reference evidence="15" key="1">
    <citation type="submission" date="2018-08" db="EMBL/GenBank/DDBJ databases">
        <authorList>
            <person name="Cornetti L."/>
        </authorList>
    </citation>
    <scope>NUCLEOTIDE SEQUENCE</scope>
    <source>
        <strain evidence="15">AU-BEG-1</strain>
    </source>
</reference>
<dbReference type="Gene3D" id="6.20.210.20">
    <property type="entry name" value="THAP domain"/>
    <property type="match status" value="1"/>
</dbReference>
<dbReference type="InterPro" id="IPR014716">
    <property type="entry name" value="Fibrinogen_a/b/g_C_1"/>
</dbReference>
<sequence>MADIRLEVQLSRKMMAMSDEHEEPVVNMLKTKKNQRRRTRSVIADDDQTNRLSTTTASQPRHKIRHHRKELNHEIHTLRKMVKTLASEQHDLQKQMVLLSQMRTTAESNVHKMETELKAVLKRLDSEPRCAANHHNAEDVAEISSQNKKLAETVDRLSLKVSGVDQVQSSTLQLFEAMERLEERYDDNISELQREVAKLEYNDGQLTSTVHTLREDQSEQLELVKSMRTTTTLLQEQVQADQIRSALLLAKLTNNTLAMMNQSHGQQVQNWRLAQLEQSIQSAQSIDSLRQSLAHLEHEYNNLAHNLPHDCRDVSSTGVNYILPRESNEVVKVYCDQETSGGGWTVIQRRSDGKEDFNRNWAAYKSGFGSVLGEFWLGNDNLHRLTKENTTMLRVDLWDIYGQYWWAEYDSFLVGTENEGYAVQFHGYTGNASDAMASYHQSMKFSTRDNDQDLSNTNCADSYQGGWWYSHCQHVNINGKYALGLTWYDSLENEWIALAKVEMKVRDKRIFNLPASTTTASVNTTPLVDYLAYTGVGYCGIMSGCFVPGCTTRVETLEQENRTLFSFPKDENRLLTWKKALPPDAVFTKSSKVCDLHFDDDAIVRSRLSIVDGKPTSVVVRPVLKPGAVPTKFQSIVYL</sequence>
<dbReference type="InterPro" id="IPR006612">
    <property type="entry name" value="THAP_Znf"/>
</dbReference>
<dbReference type="SMART" id="SM00980">
    <property type="entry name" value="THAP"/>
    <property type="match status" value="1"/>
</dbReference>
<keyword evidence="8 11" id="KW-0238">DNA-binding</keyword>
<dbReference type="GO" id="GO:0003677">
    <property type="term" value="F:DNA binding"/>
    <property type="evidence" value="ECO:0007669"/>
    <property type="project" value="UniProtKB-UniRule"/>
</dbReference>
<dbReference type="InterPro" id="IPR037579">
    <property type="entry name" value="FIB_ANG-like"/>
</dbReference>
<keyword evidence="10" id="KW-0325">Glycoprotein</keyword>
<comment type="subcellular location">
    <subcellularLocation>
        <location evidence="1">Secreted</location>
    </subcellularLocation>
</comment>
<keyword evidence="3" id="KW-0479">Metal-binding</keyword>
<keyword evidence="6" id="KW-0862">Zinc</keyword>
<dbReference type="InterPro" id="IPR036056">
    <property type="entry name" value="Fibrinogen-like_C"/>
</dbReference>
<dbReference type="GO" id="GO:0008270">
    <property type="term" value="F:zinc ion binding"/>
    <property type="evidence" value="ECO:0007669"/>
    <property type="project" value="UniProtKB-KW"/>
</dbReference>
<evidence type="ECO:0000313" key="15">
    <source>
        <dbReference type="EMBL" id="SVE74665.1"/>
    </source>
</evidence>
<feature type="domain" description="THAP-type" evidence="13">
    <location>
        <begin position="541"/>
        <end position="633"/>
    </location>
</feature>
<keyword evidence="9" id="KW-1015">Disulfide bond</keyword>
<evidence type="ECO:0000259" key="14">
    <source>
        <dbReference type="PROSITE" id="PS51406"/>
    </source>
</evidence>
<dbReference type="SMART" id="SM00186">
    <property type="entry name" value="FBG"/>
    <property type="match status" value="1"/>
</dbReference>
<evidence type="ECO:0000256" key="8">
    <source>
        <dbReference type="ARBA" id="ARBA00023125"/>
    </source>
</evidence>
<dbReference type="Pfam" id="PF05485">
    <property type="entry name" value="THAP"/>
    <property type="match status" value="1"/>
</dbReference>
<name>A0A4Y7M4V5_9CRUS</name>
<dbReference type="CDD" id="cd00087">
    <property type="entry name" value="FReD"/>
    <property type="match status" value="1"/>
</dbReference>
<dbReference type="GO" id="GO:0030674">
    <property type="term" value="F:protein-macromolecule adaptor activity"/>
    <property type="evidence" value="ECO:0007669"/>
    <property type="project" value="TreeGrafter"/>
</dbReference>
<dbReference type="GO" id="GO:0005577">
    <property type="term" value="C:fibrinogen complex"/>
    <property type="evidence" value="ECO:0007669"/>
    <property type="project" value="TreeGrafter"/>
</dbReference>
<evidence type="ECO:0000256" key="2">
    <source>
        <dbReference type="ARBA" id="ARBA00022525"/>
    </source>
</evidence>
<keyword evidence="2" id="KW-0964">Secreted</keyword>
<evidence type="ECO:0000256" key="10">
    <source>
        <dbReference type="ARBA" id="ARBA00023180"/>
    </source>
</evidence>
<dbReference type="SMART" id="SM00692">
    <property type="entry name" value="DM3"/>
    <property type="match status" value="1"/>
</dbReference>
<evidence type="ECO:0000256" key="4">
    <source>
        <dbReference type="ARBA" id="ARBA00022729"/>
    </source>
</evidence>
<evidence type="ECO:0000256" key="3">
    <source>
        <dbReference type="ARBA" id="ARBA00022723"/>
    </source>
</evidence>
<keyword evidence="7 12" id="KW-0175">Coiled coil</keyword>
<accession>A0A4Y7M4V5</accession>
<keyword evidence="4" id="KW-0732">Signal</keyword>
<evidence type="ECO:0000256" key="7">
    <source>
        <dbReference type="ARBA" id="ARBA00023054"/>
    </source>
</evidence>
<dbReference type="OrthoDB" id="6425181at2759"/>
<dbReference type="InterPro" id="IPR038441">
    <property type="entry name" value="THAP_Znf_sf"/>
</dbReference>
<evidence type="ECO:0000256" key="12">
    <source>
        <dbReference type="SAM" id="Coils"/>
    </source>
</evidence>
<dbReference type="Pfam" id="PF00147">
    <property type="entry name" value="Fibrinogen_C"/>
    <property type="match status" value="1"/>
</dbReference>
<proteinExistence type="evidence at transcript level"/>
<dbReference type="NCBIfam" id="NF040941">
    <property type="entry name" value="GGGWT_bact"/>
    <property type="match status" value="1"/>
</dbReference>
<dbReference type="PANTHER" id="PTHR47221">
    <property type="entry name" value="FIBRINOGEN ALPHA CHAIN"/>
    <property type="match status" value="1"/>
</dbReference>
<dbReference type="AlphaFoldDB" id="A0A4Y7M4V5"/>
<evidence type="ECO:0000256" key="11">
    <source>
        <dbReference type="PROSITE-ProRule" id="PRU00309"/>
    </source>
</evidence>